<feature type="coiled-coil region" evidence="1">
    <location>
        <begin position="283"/>
        <end position="397"/>
    </location>
</feature>
<keyword evidence="3" id="KW-1185">Reference proteome</keyword>
<evidence type="ECO:0000313" key="3">
    <source>
        <dbReference type="Proteomes" id="UP000887575"/>
    </source>
</evidence>
<feature type="compositionally biased region" description="Basic and acidic residues" evidence="2">
    <location>
        <begin position="107"/>
        <end position="116"/>
    </location>
</feature>
<feature type="region of interest" description="Disordered" evidence="2">
    <location>
        <begin position="93"/>
        <end position="123"/>
    </location>
</feature>
<accession>A0AAF3J9F9</accession>
<feature type="compositionally biased region" description="Basic residues" evidence="2">
    <location>
        <begin position="228"/>
        <end position="238"/>
    </location>
</feature>
<evidence type="ECO:0000313" key="4">
    <source>
        <dbReference type="WBParaSite" id="MBELARI_LOCUS4818"/>
    </source>
</evidence>
<name>A0AAF3J9F9_9BILA</name>
<reference evidence="4" key="1">
    <citation type="submission" date="2024-02" db="UniProtKB">
        <authorList>
            <consortium name="WormBaseParasite"/>
        </authorList>
    </citation>
    <scope>IDENTIFICATION</scope>
</reference>
<dbReference type="WBParaSite" id="MBELARI_LOCUS4818">
    <property type="protein sequence ID" value="MBELARI_LOCUS4818"/>
    <property type="gene ID" value="MBELARI_LOCUS4818"/>
</dbReference>
<evidence type="ECO:0000256" key="1">
    <source>
        <dbReference type="SAM" id="Coils"/>
    </source>
</evidence>
<protein>
    <submittedName>
        <fullName evidence="4">Uncharacterized protein</fullName>
    </submittedName>
</protein>
<organism evidence="3 4">
    <name type="scientific">Mesorhabditis belari</name>
    <dbReference type="NCBI Taxonomy" id="2138241"/>
    <lineage>
        <taxon>Eukaryota</taxon>
        <taxon>Metazoa</taxon>
        <taxon>Ecdysozoa</taxon>
        <taxon>Nematoda</taxon>
        <taxon>Chromadorea</taxon>
        <taxon>Rhabditida</taxon>
        <taxon>Rhabditina</taxon>
        <taxon>Rhabditomorpha</taxon>
        <taxon>Rhabditoidea</taxon>
        <taxon>Rhabditidae</taxon>
        <taxon>Mesorhabditinae</taxon>
        <taxon>Mesorhabditis</taxon>
    </lineage>
</organism>
<feature type="coiled-coil region" evidence="1">
    <location>
        <begin position="501"/>
        <end position="538"/>
    </location>
</feature>
<feature type="region of interest" description="Disordered" evidence="2">
    <location>
        <begin position="225"/>
        <end position="245"/>
    </location>
</feature>
<dbReference type="Proteomes" id="UP000887575">
    <property type="component" value="Unassembled WGS sequence"/>
</dbReference>
<proteinExistence type="predicted"/>
<keyword evidence="1" id="KW-0175">Coiled coil</keyword>
<evidence type="ECO:0000256" key="2">
    <source>
        <dbReference type="SAM" id="MobiDB-lite"/>
    </source>
</evidence>
<dbReference type="AlphaFoldDB" id="A0AAF3J9F9"/>
<sequence length="758" mass="85987">MKFPLHVSLLFNSSHDADQYTSRDPHYSKAASRIGLSSSTSLKGLKMIDPVYGGVFGVIVIAALVFCYFARQDDSDEQYDRFAKNLVVEKKLPGSKVKPQKNKKEKKTVEKKERPRPSSPKIIKLKPQPHVIEKPQIVSDGTTDRECQMIPQDPVSIDQKQEVVQQLPTPATPVVVEEVATAKDPEVIIEACAPIERPVNVVEETQSQREANIAPVQVLPQAIEKSSRRPMSKRKKKAVPSWDLNDPNQGVQELLGYLGNVDAVEPECISLLAQYFADLNDKATNFKLTISNLEKSLSDLRQRAEQHCVARMSAEKDSQTHQHHVAEMGKKMANLEKELENNKANMDQLKKAAAENNSLTTTNVELKTEMERLQQMEQSAQQQSQVLQQQVKEWKLKSDAALKEIQCLRLSLDHNRQAQADLNEIHAELIGRDATISLIRSEFAELELLTRDYIQNRQQRDKMVYVASLKKLENTMSGVTDQWNQLSLELETKEDDWKSKEITLRNENDRLLRMVDDLKKEKEKLEHLERSNATIREQHLEKEATLKKLSAVHEATQECLKSENESLKASVAAVRCEMSVLISLQNQELSGLRATCAQREEENVKLKKTNDKLTALSLTPQQPAKSATTIDQMEHLCEENQRLLEKIEELRSRNHAIMSYVYDLEAKMKTQHSAAPQDTTKHPKPLKVLVDCTVAKNSSVVATQVPAEAADLEETFKNLATNLEKIESTWESRMDKCETIITQFEKKIAQKNTLIDVD</sequence>